<comment type="caution">
    <text evidence="9">The sequence shown here is derived from an EMBL/GenBank/DDBJ whole genome shotgun (WGS) entry which is preliminary data.</text>
</comment>
<dbReference type="InterPro" id="IPR029044">
    <property type="entry name" value="Nucleotide-diphossugar_trans"/>
</dbReference>
<dbReference type="PANTHER" id="PTHR43867">
    <property type="entry name" value="CELLULOSE SYNTHASE CATALYTIC SUBUNIT A [UDP-FORMING]"/>
    <property type="match status" value="1"/>
</dbReference>
<evidence type="ECO:0000313" key="10">
    <source>
        <dbReference type="Proteomes" id="UP001185984"/>
    </source>
</evidence>
<dbReference type="Proteomes" id="UP001185984">
    <property type="component" value="Unassembled WGS sequence"/>
</dbReference>
<evidence type="ECO:0000256" key="4">
    <source>
        <dbReference type="ARBA" id="ARBA00022692"/>
    </source>
</evidence>
<dbReference type="SUPFAM" id="SSF53448">
    <property type="entry name" value="Nucleotide-diphospho-sugar transferases"/>
    <property type="match status" value="1"/>
</dbReference>
<dbReference type="EMBL" id="JAPTHD010000001">
    <property type="protein sequence ID" value="MDV5821997.1"/>
    <property type="molecule type" value="Genomic_DNA"/>
</dbReference>
<evidence type="ECO:0000256" key="1">
    <source>
        <dbReference type="ARBA" id="ARBA00004141"/>
    </source>
</evidence>
<reference evidence="10" key="1">
    <citation type="journal article" date="2022" name="J Environ Chem Eng">
        <title>Biodegradation of petroleum oil using a constructed nonpathogenic and heavy metal-tolerant bacterial consortium isolated from marine sponges.</title>
        <authorList>
            <person name="Dechsakulwatana C."/>
            <person name="Rungsihiranrut A."/>
            <person name="Muangchinda C."/>
            <person name="Ningthoujam R."/>
            <person name="Klankeo P."/>
            <person name="Pinyakong O."/>
        </authorList>
    </citation>
    <scope>NUCLEOTIDE SEQUENCE [LARGE SCALE GENOMIC DNA]</scope>
    <source>
        <strain evidence="10">MO2-4</strain>
    </source>
</reference>
<keyword evidence="3 9" id="KW-0808">Transferase</keyword>
<dbReference type="InterPro" id="IPR050321">
    <property type="entry name" value="Glycosyltr_2/OpgH_subfam"/>
</dbReference>
<evidence type="ECO:0000313" key="9">
    <source>
        <dbReference type="EMBL" id="MDV5821997.1"/>
    </source>
</evidence>
<comment type="subcellular location">
    <subcellularLocation>
        <location evidence="1">Membrane</location>
        <topology evidence="1">Multi-pass membrane protein</topology>
    </subcellularLocation>
</comment>
<dbReference type="NCBIfam" id="NF011307">
    <property type="entry name" value="PRK14716.1-5"/>
    <property type="match status" value="1"/>
</dbReference>
<evidence type="ECO:0000256" key="3">
    <source>
        <dbReference type="ARBA" id="ARBA00022679"/>
    </source>
</evidence>
<keyword evidence="4 7" id="KW-0812">Transmembrane</keyword>
<feature type="transmembrane region" description="Helical" evidence="7">
    <location>
        <begin position="386"/>
        <end position="406"/>
    </location>
</feature>
<dbReference type="GO" id="GO:0016740">
    <property type="term" value="F:transferase activity"/>
    <property type="evidence" value="ECO:0007669"/>
    <property type="project" value="UniProtKB-KW"/>
</dbReference>
<keyword evidence="10" id="KW-1185">Reference proteome</keyword>
<evidence type="ECO:0000256" key="5">
    <source>
        <dbReference type="ARBA" id="ARBA00022989"/>
    </source>
</evidence>
<name>A0ABU3ZRB6_9SPHN</name>
<evidence type="ECO:0000256" key="2">
    <source>
        <dbReference type="ARBA" id="ARBA00022676"/>
    </source>
</evidence>
<dbReference type="PANTHER" id="PTHR43867:SF2">
    <property type="entry name" value="CELLULOSE SYNTHASE CATALYTIC SUBUNIT A [UDP-FORMING]"/>
    <property type="match status" value="1"/>
</dbReference>
<dbReference type="Pfam" id="PF13632">
    <property type="entry name" value="Glyco_trans_2_3"/>
    <property type="match status" value="1"/>
</dbReference>
<keyword evidence="2" id="KW-0328">Glycosyltransferase</keyword>
<evidence type="ECO:0000259" key="8">
    <source>
        <dbReference type="Pfam" id="PF13632"/>
    </source>
</evidence>
<dbReference type="InterPro" id="IPR001173">
    <property type="entry name" value="Glyco_trans_2-like"/>
</dbReference>
<keyword evidence="5 7" id="KW-1133">Transmembrane helix</keyword>
<feature type="transmembrane region" description="Helical" evidence="7">
    <location>
        <begin position="351"/>
        <end position="374"/>
    </location>
</feature>
<dbReference type="Gene3D" id="3.90.550.10">
    <property type="entry name" value="Spore Coat Polysaccharide Biosynthesis Protein SpsA, Chain A"/>
    <property type="match status" value="1"/>
</dbReference>
<feature type="transmembrane region" description="Helical" evidence="7">
    <location>
        <begin position="21"/>
        <end position="45"/>
    </location>
</feature>
<accession>A0ABU3ZRB6</accession>
<proteinExistence type="predicted"/>
<dbReference type="RefSeq" id="WP_317515318.1">
    <property type="nucleotide sequence ID" value="NZ_JAPTHD010000001.1"/>
</dbReference>
<gene>
    <name evidence="9" type="ORF">O0R41_00060</name>
</gene>
<sequence length="470" mass="52484">MGVKPLGEGTAALFVALHHEILLFAAVGLAIGGLDDFVVDLLFFLRTTWRDIAIYARFPRMTTPGLPAPEHPGKIAIFVPAWQESDVIAPMLRHALQSWGDGHYRIFVGTYPNDPATIDAVGQIAANDERLMLCINDRPGPTTKADCLNLLWRAMLAEETAGTFRYKAVVLHDSEDVVHADEIRLFDFMVDRFDLVQLPVLPLPGRGGWWRRAIADHYGDEFAESHGKLLTVREAVGASVPSAGVACAFERNMLEALSPDSAQGPFDPGSLTEDYEAGLRIRDMGGRSAFVRMRDAKGELVATREYFPDTIRAAVRQKARWTIGISLAGWDRLGWQGGPTEWWMRLRDRRAALAALVLFAAYLTLLLSVILWLWGQIMPVPHRPLSPAMAALLWLNLFLMLWRMAMRLLFVSRAYGLRAGLGAVPRTFIANYVAILAARRAVFLYLRSLSGHPLHWDKTQHHFPDLQADS</sequence>
<organism evidence="9 10">
    <name type="scientific">Sphingobium naphthae</name>
    <dbReference type="NCBI Taxonomy" id="1886786"/>
    <lineage>
        <taxon>Bacteria</taxon>
        <taxon>Pseudomonadati</taxon>
        <taxon>Pseudomonadota</taxon>
        <taxon>Alphaproteobacteria</taxon>
        <taxon>Sphingomonadales</taxon>
        <taxon>Sphingomonadaceae</taxon>
        <taxon>Sphingobium</taxon>
    </lineage>
</organism>
<evidence type="ECO:0000256" key="7">
    <source>
        <dbReference type="SAM" id="Phobius"/>
    </source>
</evidence>
<keyword evidence="6 7" id="KW-0472">Membrane</keyword>
<evidence type="ECO:0000256" key="6">
    <source>
        <dbReference type="ARBA" id="ARBA00023136"/>
    </source>
</evidence>
<protein>
    <submittedName>
        <fullName evidence="9">Glycosyl transferase family protein</fullName>
    </submittedName>
</protein>
<feature type="domain" description="Glycosyltransferase 2-like" evidence="8">
    <location>
        <begin position="169"/>
        <end position="401"/>
    </location>
</feature>